<dbReference type="InterPro" id="IPR050546">
    <property type="entry name" value="Glycosyl_Hydrlase_16"/>
</dbReference>
<feature type="domain" description="GH16" evidence="3">
    <location>
        <begin position="185"/>
        <end position="467"/>
    </location>
</feature>
<evidence type="ECO:0000259" key="2">
    <source>
        <dbReference type="PROSITE" id="PS50853"/>
    </source>
</evidence>
<dbReference type="AlphaFoldDB" id="A0A6J6NSR8"/>
<sequence>MRLDKKVIAAFLFAAITVGLIGLDANAATVVPKATKVAVSTTTNSAKLTWGAFPAGKVTSIKVSAVSGSTRILKTLTAKATSYTFTKLKSTTTYTFSVTGLLRTKTSTAVTVRAATKKVRYYNSIFFGQPQDMVVGDEDQALFALPNGGETTFSSTTPTKCTIANDSFLHAVAMGECLVVASNAGDADYLPADDEVRSVIITAPIASLDKTLLWSDEFTGAAGAGPSSSNWTSTLGDGCNSSAGCGWGNGESESYAACASKLDGNGNMVITASTPVGDPTCTSNKTWTSAKFTSLGKQHFTYGYFEARMKMPSGGGTWPAFWTLGSNIGTISWPRCGELDIMEYAGNNPGRTTSAVHYANSSGVHEYKSGQLETNTVLANSYHTYGMLWLPNELTFTFDGRPVKTVKKSDTGLTYWPFGPSANGTPPKQYVIFNLAMGGNYGGSIESGLTKATFNIDYVRYYSVSGFGSSPTN</sequence>
<dbReference type="InterPro" id="IPR013320">
    <property type="entry name" value="ConA-like_dom_sf"/>
</dbReference>
<dbReference type="InterPro" id="IPR003961">
    <property type="entry name" value="FN3_dom"/>
</dbReference>
<dbReference type="InterPro" id="IPR036116">
    <property type="entry name" value="FN3_sf"/>
</dbReference>
<dbReference type="CDD" id="cd08023">
    <property type="entry name" value="GH16_laminarinase_like"/>
    <property type="match status" value="1"/>
</dbReference>
<dbReference type="Pfam" id="PF00041">
    <property type="entry name" value="fn3"/>
    <property type="match status" value="1"/>
</dbReference>
<organism evidence="4">
    <name type="scientific">freshwater metagenome</name>
    <dbReference type="NCBI Taxonomy" id="449393"/>
    <lineage>
        <taxon>unclassified sequences</taxon>
        <taxon>metagenomes</taxon>
        <taxon>ecological metagenomes</taxon>
    </lineage>
</organism>
<comment type="similarity">
    <text evidence="1">Belongs to the glycosyl hydrolase 16 family.</text>
</comment>
<accession>A0A6J6NSR8</accession>
<evidence type="ECO:0000259" key="3">
    <source>
        <dbReference type="PROSITE" id="PS51762"/>
    </source>
</evidence>
<dbReference type="InterPro" id="IPR000757">
    <property type="entry name" value="Beta-glucanase-like"/>
</dbReference>
<dbReference type="GO" id="GO:0004553">
    <property type="term" value="F:hydrolase activity, hydrolyzing O-glycosyl compounds"/>
    <property type="evidence" value="ECO:0007669"/>
    <property type="project" value="InterPro"/>
</dbReference>
<dbReference type="PANTHER" id="PTHR10963:SF55">
    <property type="entry name" value="GLYCOSIDE HYDROLASE FAMILY 16 PROTEIN"/>
    <property type="match status" value="1"/>
</dbReference>
<dbReference type="GO" id="GO:0005975">
    <property type="term" value="P:carbohydrate metabolic process"/>
    <property type="evidence" value="ECO:0007669"/>
    <property type="project" value="InterPro"/>
</dbReference>
<dbReference type="CDD" id="cd00063">
    <property type="entry name" value="FN3"/>
    <property type="match status" value="1"/>
</dbReference>
<evidence type="ECO:0000313" key="4">
    <source>
        <dbReference type="EMBL" id="CAB4689002.1"/>
    </source>
</evidence>
<protein>
    <submittedName>
        <fullName evidence="4">Unannotated protein</fullName>
    </submittedName>
</protein>
<dbReference type="PANTHER" id="PTHR10963">
    <property type="entry name" value="GLYCOSYL HYDROLASE-RELATED"/>
    <property type="match status" value="1"/>
</dbReference>
<gene>
    <name evidence="4" type="ORF">UFOPK2373_00676</name>
</gene>
<dbReference type="EMBL" id="CAEZXL010000104">
    <property type="protein sequence ID" value="CAB4689002.1"/>
    <property type="molecule type" value="Genomic_DNA"/>
</dbReference>
<dbReference type="Gene3D" id="2.60.120.200">
    <property type="match status" value="1"/>
</dbReference>
<feature type="domain" description="Fibronectin type-III" evidence="2">
    <location>
        <begin position="31"/>
        <end position="120"/>
    </location>
</feature>
<evidence type="ECO:0000256" key="1">
    <source>
        <dbReference type="ARBA" id="ARBA00006865"/>
    </source>
</evidence>
<dbReference type="PROSITE" id="PS50853">
    <property type="entry name" value="FN3"/>
    <property type="match status" value="1"/>
</dbReference>
<reference evidence="4" key="1">
    <citation type="submission" date="2020-05" db="EMBL/GenBank/DDBJ databases">
        <authorList>
            <person name="Chiriac C."/>
            <person name="Salcher M."/>
            <person name="Ghai R."/>
            <person name="Kavagutti S V."/>
        </authorList>
    </citation>
    <scope>NUCLEOTIDE SEQUENCE</scope>
</reference>
<dbReference type="PROSITE" id="PS51762">
    <property type="entry name" value="GH16_2"/>
    <property type="match status" value="1"/>
</dbReference>
<name>A0A6J6NSR8_9ZZZZ</name>
<dbReference type="SUPFAM" id="SSF49899">
    <property type="entry name" value="Concanavalin A-like lectins/glucanases"/>
    <property type="match status" value="1"/>
</dbReference>
<dbReference type="InterPro" id="IPR013783">
    <property type="entry name" value="Ig-like_fold"/>
</dbReference>
<dbReference type="Gene3D" id="2.60.40.10">
    <property type="entry name" value="Immunoglobulins"/>
    <property type="match status" value="1"/>
</dbReference>
<dbReference type="SUPFAM" id="SSF49265">
    <property type="entry name" value="Fibronectin type III"/>
    <property type="match status" value="1"/>
</dbReference>
<proteinExistence type="inferred from homology"/>
<dbReference type="Pfam" id="PF00722">
    <property type="entry name" value="Glyco_hydro_16"/>
    <property type="match status" value="1"/>
</dbReference>